<keyword evidence="3" id="KW-1185">Reference proteome</keyword>
<organism evidence="2 3">
    <name type="scientific">Racocetra fulgida</name>
    <dbReference type="NCBI Taxonomy" id="60492"/>
    <lineage>
        <taxon>Eukaryota</taxon>
        <taxon>Fungi</taxon>
        <taxon>Fungi incertae sedis</taxon>
        <taxon>Mucoromycota</taxon>
        <taxon>Glomeromycotina</taxon>
        <taxon>Glomeromycetes</taxon>
        <taxon>Diversisporales</taxon>
        <taxon>Gigasporaceae</taxon>
        <taxon>Racocetra</taxon>
    </lineage>
</organism>
<sequence length="137" mass="16176">SFNISAIRRITSYLYQLNRLNKVEEKYKEFITTKSTKTTESIQNYLQETVDNLDSESKNDESDNDDIEDEESMCKIINKWIKMLNNEETEDCKLNDIEEIKNNHSLDDLLAQIHLCQDLNVKWLLERLFDSGLESSF</sequence>
<dbReference type="AlphaFoldDB" id="A0A9N9I3N3"/>
<accession>A0A9N9I3N3</accession>
<protein>
    <submittedName>
        <fullName evidence="2">12895_t:CDS:1</fullName>
    </submittedName>
</protein>
<dbReference type="EMBL" id="CAJVPZ010024261">
    <property type="protein sequence ID" value="CAG8718604.1"/>
    <property type="molecule type" value="Genomic_DNA"/>
</dbReference>
<evidence type="ECO:0000313" key="2">
    <source>
        <dbReference type="EMBL" id="CAG8718604.1"/>
    </source>
</evidence>
<feature type="region of interest" description="Disordered" evidence="1">
    <location>
        <begin position="49"/>
        <end position="69"/>
    </location>
</feature>
<comment type="caution">
    <text evidence="2">The sequence shown here is derived from an EMBL/GenBank/DDBJ whole genome shotgun (WGS) entry which is preliminary data.</text>
</comment>
<evidence type="ECO:0000256" key="1">
    <source>
        <dbReference type="SAM" id="MobiDB-lite"/>
    </source>
</evidence>
<dbReference type="OrthoDB" id="10634363at2759"/>
<feature type="non-terminal residue" evidence="2">
    <location>
        <position position="137"/>
    </location>
</feature>
<evidence type="ECO:0000313" key="3">
    <source>
        <dbReference type="Proteomes" id="UP000789396"/>
    </source>
</evidence>
<dbReference type="Proteomes" id="UP000789396">
    <property type="component" value="Unassembled WGS sequence"/>
</dbReference>
<proteinExistence type="predicted"/>
<gene>
    <name evidence="2" type="ORF">RFULGI_LOCUS11305</name>
</gene>
<reference evidence="2" key="1">
    <citation type="submission" date="2021-06" db="EMBL/GenBank/DDBJ databases">
        <authorList>
            <person name="Kallberg Y."/>
            <person name="Tangrot J."/>
            <person name="Rosling A."/>
        </authorList>
    </citation>
    <scope>NUCLEOTIDE SEQUENCE</scope>
    <source>
        <strain evidence="2">IN212</strain>
    </source>
</reference>
<name>A0A9N9I3N3_9GLOM</name>
<feature type="non-terminal residue" evidence="2">
    <location>
        <position position="1"/>
    </location>
</feature>